<evidence type="ECO:0000313" key="4">
    <source>
        <dbReference type="Proteomes" id="UP001225034"/>
    </source>
</evidence>
<comment type="caution">
    <text evidence="3">The sequence shown here is derived from an EMBL/GenBank/DDBJ whole genome shotgun (WGS) entry which is preliminary data.</text>
</comment>
<accession>A0ABT9YJY7</accession>
<gene>
    <name evidence="3" type="ORF">J2S05_002986</name>
</gene>
<organism evidence="3 4">
    <name type="scientific">Alkalicoccobacillus murimartini</name>
    <dbReference type="NCBI Taxonomy" id="171685"/>
    <lineage>
        <taxon>Bacteria</taxon>
        <taxon>Bacillati</taxon>
        <taxon>Bacillota</taxon>
        <taxon>Bacilli</taxon>
        <taxon>Bacillales</taxon>
        <taxon>Bacillaceae</taxon>
        <taxon>Alkalicoccobacillus</taxon>
    </lineage>
</organism>
<evidence type="ECO:0000256" key="1">
    <source>
        <dbReference type="ARBA" id="ARBA00022801"/>
    </source>
</evidence>
<feature type="active site" description="Proton donor" evidence="2">
    <location>
        <position position="42"/>
    </location>
</feature>
<keyword evidence="3" id="KW-0436">Ligase</keyword>
<dbReference type="Proteomes" id="UP001225034">
    <property type="component" value="Unassembled WGS sequence"/>
</dbReference>
<feature type="short sequence motif" description="HXTX 2" evidence="2">
    <location>
        <begin position="128"/>
        <end position="131"/>
    </location>
</feature>
<feature type="short sequence motif" description="HXTX 1" evidence="2">
    <location>
        <begin position="42"/>
        <end position="45"/>
    </location>
</feature>
<dbReference type="Gene3D" id="3.90.1140.10">
    <property type="entry name" value="Cyclic phosphodiesterase"/>
    <property type="match status" value="1"/>
</dbReference>
<evidence type="ECO:0000313" key="3">
    <source>
        <dbReference type="EMBL" id="MDQ0208177.1"/>
    </source>
</evidence>
<evidence type="ECO:0000256" key="2">
    <source>
        <dbReference type="HAMAP-Rule" id="MF_01940"/>
    </source>
</evidence>
<dbReference type="InterPro" id="IPR009097">
    <property type="entry name" value="Cyclic_Pdiesterase"/>
</dbReference>
<reference evidence="3 4" key="1">
    <citation type="submission" date="2023-07" db="EMBL/GenBank/DDBJ databases">
        <title>Genomic Encyclopedia of Type Strains, Phase IV (KMG-IV): sequencing the most valuable type-strain genomes for metagenomic binning, comparative biology and taxonomic classification.</title>
        <authorList>
            <person name="Goeker M."/>
        </authorList>
    </citation>
    <scope>NUCLEOTIDE SEQUENCE [LARGE SCALE GENOMIC DNA]</scope>
    <source>
        <strain evidence="3 4">DSM 19154</strain>
    </source>
</reference>
<dbReference type="GO" id="GO:0016874">
    <property type="term" value="F:ligase activity"/>
    <property type="evidence" value="ECO:0007669"/>
    <property type="project" value="UniProtKB-KW"/>
</dbReference>
<dbReference type="EMBL" id="JAUSUA010000004">
    <property type="protein sequence ID" value="MDQ0208177.1"/>
    <property type="molecule type" value="Genomic_DNA"/>
</dbReference>
<dbReference type="HAMAP" id="MF_01940">
    <property type="entry name" value="RNA_CPDase"/>
    <property type="match status" value="1"/>
</dbReference>
<dbReference type="RefSeq" id="WP_306984026.1">
    <property type="nucleotide sequence ID" value="NZ_JAUSUA010000004.1"/>
</dbReference>
<dbReference type="PANTHER" id="PTHR35561:SF1">
    <property type="entry name" value="RNA 2',3'-CYCLIC PHOSPHODIESTERASE"/>
    <property type="match status" value="1"/>
</dbReference>
<dbReference type="EC" id="3.1.4.58" evidence="2"/>
<name>A0ABT9YJY7_9BACI</name>
<keyword evidence="1 2" id="KW-0378">Hydrolase</keyword>
<dbReference type="InterPro" id="IPR004175">
    <property type="entry name" value="RNA_CPDase"/>
</dbReference>
<comment type="catalytic activity">
    <reaction evidence="2">
        <text>a 3'-end 2',3'-cyclophospho-ribonucleotide-RNA + H2O = a 3'-end 2'-phospho-ribonucleotide-RNA + H(+)</text>
        <dbReference type="Rhea" id="RHEA:11828"/>
        <dbReference type="Rhea" id="RHEA-COMP:10464"/>
        <dbReference type="Rhea" id="RHEA-COMP:17353"/>
        <dbReference type="ChEBI" id="CHEBI:15377"/>
        <dbReference type="ChEBI" id="CHEBI:15378"/>
        <dbReference type="ChEBI" id="CHEBI:83064"/>
        <dbReference type="ChEBI" id="CHEBI:173113"/>
        <dbReference type="EC" id="3.1.4.58"/>
    </reaction>
</comment>
<comment type="function">
    <text evidence="2">Hydrolyzes RNA 2',3'-cyclic phosphodiester to an RNA 2'-phosphomonoester.</text>
</comment>
<dbReference type="NCBIfam" id="TIGR02258">
    <property type="entry name" value="2_5_ligase"/>
    <property type="match status" value="1"/>
</dbReference>
<dbReference type="Pfam" id="PF13563">
    <property type="entry name" value="2_5_RNA_ligase2"/>
    <property type="match status" value="1"/>
</dbReference>
<proteinExistence type="inferred from homology"/>
<comment type="similarity">
    <text evidence="2">Belongs to the 2H phosphoesterase superfamily. ThpR family.</text>
</comment>
<keyword evidence="4" id="KW-1185">Reference proteome</keyword>
<dbReference type="PANTHER" id="PTHR35561">
    <property type="entry name" value="RNA 2',3'-CYCLIC PHOSPHODIESTERASE"/>
    <property type="match status" value="1"/>
</dbReference>
<sequence>MEAHFFIALPLPKQLKQEIHDQMNKQWDQGDFLKWVHMEDYHLTLAFLGSIQEEQRQTLANRIENLVITCPSFTLSISDPGTFGRMDQPRIYWLGLEENQELRKLQHDVHKIVKDCGLRVDTRPYHPHITIARKWNKQASFKHSDVSLKDKTFNVSELVLFKTMLRNEPKYKPVLSMPLGRDKK</sequence>
<feature type="active site" description="Proton acceptor" evidence="2">
    <location>
        <position position="128"/>
    </location>
</feature>
<protein>
    <recommendedName>
        <fullName evidence="2">RNA 2',3'-cyclic phosphodiesterase</fullName>
        <shortName evidence="2">RNA 2',3'-CPDase</shortName>
        <ecNumber evidence="2">3.1.4.58</ecNumber>
    </recommendedName>
</protein>
<dbReference type="SUPFAM" id="SSF55144">
    <property type="entry name" value="LigT-like"/>
    <property type="match status" value="1"/>
</dbReference>